<dbReference type="OrthoDB" id="8954335at2759"/>
<gene>
    <name evidence="1" type="ORF">APLA_LOCUS9296</name>
</gene>
<dbReference type="AlphaFoldDB" id="A0A8S0ZZQ1"/>
<dbReference type="Proteomes" id="UP000494256">
    <property type="component" value="Unassembled WGS sequence"/>
</dbReference>
<proteinExistence type="predicted"/>
<organism evidence="1 2">
    <name type="scientific">Arctia plantaginis</name>
    <name type="common">Wood tiger moth</name>
    <name type="synonym">Phalaena plantaginis</name>
    <dbReference type="NCBI Taxonomy" id="874455"/>
    <lineage>
        <taxon>Eukaryota</taxon>
        <taxon>Metazoa</taxon>
        <taxon>Ecdysozoa</taxon>
        <taxon>Arthropoda</taxon>
        <taxon>Hexapoda</taxon>
        <taxon>Insecta</taxon>
        <taxon>Pterygota</taxon>
        <taxon>Neoptera</taxon>
        <taxon>Endopterygota</taxon>
        <taxon>Lepidoptera</taxon>
        <taxon>Glossata</taxon>
        <taxon>Ditrysia</taxon>
        <taxon>Noctuoidea</taxon>
        <taxon>Erebidae</taxon>
        <taxon>Arctiinae</taxon>
        <taxon>Arctia</taxon>
    </lineage>
</organism>
<accession>A0A8S0ZZQ1</accession>
<name>A0A8S0ZZQ1_ARCPL</name>
<reference evidence="1 2" key="1">
    <citation type="submission" date="2020-04" db="EMBL/GenBank/DDBJ databases">
        <authorList>
            <person name="Wallbank WR R."/>
            <person name="Pardo Diaz C."/>
            <person name="Kozak K."/>
            <person name="Martin S."/>
            <person name="Jiggins C."/>
            <person name="Moest M."/>
            <person name="Warren A I."/>
            <person name="Byers J.R.P. K."/>
            <person name="Montejo-Kovacevich G."/>
            <person name="Yen C E."/>
        </authorList>
    </citation>
    <scope>NUCLEOTIDE SEQUENCE [LARGE SCALE GENOMIC DNA]</scope>
</reference>
<protein>
    <submittedName>
        <fullName evidence="1">Uncharacterized protein</fullName>
    </submittedName>
</protein>
<sequence length="283" mass="32300">MECCFTDFKKCDDGFCVSPAFAAVAPDCCEPAECYEEKPVLYCCEKKPPKVVYCCQNKEVVYNCNKKPPGAAHHSEKKPTKVVYCCEKEPPKVVYYCEKPATPPSPPPKHCCEESCRPVKTKYIMPCYRYEDGRIVEKLPVTAFKRNGMQDQEHSKLLGTVNFLVRSPRDVSIECPDNQPTVLMRRACEVACGRRKPFVASSYHVDADHEERRYHSEDGKGNLCFHYERKQPEYNCCVPNVCCDPVCVPTSRCHTMCRHHRHFVSCLPANPCSAPNCCYYYGV</sequence>
<comment type="caution">
    <text evidence="1">The sequence shown here is derived from an EMBL/GenBank/DDBJ whole genome shotgun (WGS) entry which is preliminary data.</text>
</comment>
<evidence type="ECO:0000313" key="1">
    <source>
        <dbReference type="EMBL" id="CAB3240878.1"/>
    </source>
</evidence>
<evidence type="ECO:0000313" key="2">
    <source>
        <dbReference type="Proteomes" id="UP000494256"/>
    </source>
</evidence>
<dbReference type="EMBL" id="CADEBD010000309">
    <property type="protein sequence ID" value="CAB3240878.1"/>
    <property type="molecule type" value="Genomic_DNA"/>
</dbReference>